<feature type="region of interest" description="Disordered" evidence="1">
    <location>
        <begin position="1"/>
        <end position="54"/>
    </location>
</feature>
<reference evidence="2" key="1">
    <citation type="submission" date="2021-06" db="EMBL/GenBank/DDBJ databases">
        <authorList>
            <person name="Kallberg Y."/>
            <person name="Tangrot J."/>
            <person name="Rosling A."/>
        </authorList>
    </citation>
    <scope>NUCLEOTIDE SEQUENCE</scope>
    <source>
        <strain evidence="2">FL130A</strain>
    </source>
</reference>
<name>A0A9N9I2H1_9GLOM</name>
<dbReference type="Proteomes" id="UP000789508">
    <property type="component" value="Unassembled WGS sequence"/>
</dbReference>
<comment type="caution">
    <text evidence="2">The sequence shown here is derived from an EMBL/GenBank/DDBJ whole genome shotgun (WGS) entry which is preliminary data.</text>
</comment>
<evidence type="ECO:0000313" key="2">
    <source>
        <dbReference type="EMBL" id="CAG8717578.1"/>
    </source>
</evidence>
<proteinExistence type="predicted"/>
<evidence type="ECO:0000256" key="1">
    <source>
        <dbReference type="SAM" id="MobiDB-lite"/>
    </source>
</evidence>
<feature type="non-terminal residue" evidence="2">
    <location>
        <position position="54"/>
    </location>
</feature>
<feature type="compositionally biased region" description="Basic residues" evidence="1">
    <location>
        <begin position="1"/>
        <end position="17"/>
    </location>
</feature>
<gene>
    <name evidence="2" type="ORF">ALEPTO_LOCUS12135</name>
</gene>
<evidence type="ECO:0000313" key="3">
    <source>
        <dbReference type="Proteomes" id="UP000789508"/>
    </source>
</evidence>
<feature type="compositionally biased region" description="Low complexity" evidence="1">
    <location>
        <begin position="44"/>
        <end position="54"/>
    </location>
</feature>
<dbReference type="EMBL" id="CAJVPS010024893">
    <property type="protein sequence ID" value="CAG8717578.1"/>
    <property type="molecule type" value="Genomic_DNA"/>
</dbReference>
<protein>
    <submittedName>
        <fullName evidence="2">6691_t:CDS:1</fullName>
    </submittedName>
</protein>
<organism evidence="2 3">
    <name type="scientific">Ambispora leptoticha</name>
    <dbReference type="NCBI Taxonomy" id="144679"/>
    <lineage>
        <taxon>Eukaryota</taxon>
        <taxon>Fungi</taxon>
        <taxon>Fungi incertae sedis</taxon>
        <taxon>Mucoromycota</taxon>
        <taxon>Glomeromycotina</taxon>
        <taxon>Glomeromycetes</taxon>
        <taxon>Archaeosporales</taxon>
        <taxon>Ambisporaceae</taxon>
        <taxon>Ambispora</taxon>
    </lineage>
</organism>
<accession>A0A9N9I2H1</accession>
<dbReference type="AlphaFoldDB" id="A0A9N9I2H1"/>
<sequence length="54" mass="5550">GNKRRIAQSTQRGKRPRHDPAPDILVPQEEPRGGGSGSNTGALSGPSSSRPGSS</sequence>
<keyword evidence="3" id="KW-1185">Reference proteome</keyword>